<dbReference type="PANTHER" id="PTHR39550">
    <property type="entry name" value="SLL0658 PROTEIN"/>
    <property type="match status" value="1"/>
</dbReference>
<dbReference type="InterPro" id="IPR021799">
    <property type="entry name" value="PIN-like_prokaryotic"/>
</dbReference>
<name>A0A0F5YLJ3_9CYAN</name>
<accession>A0A0F5YLJ3</accession>
<sequence>MKIVINSSPIIFLVKLQFLDIFLARDDEFYIPSGVVEEIEAKSDQVSQVISPLIEAETLQVVSTCLLSLVNRLNLNLGRGESEAISLATELQADLIILDDRAARSRAVNLGLNVKGTLALIKKLSQEGKIKIDNLDEFYDRLQQINFRLSRSIFDAVFKNSEP</sequence>
<dbReference type="PATRIC" id="fig|1637645.4.peg.2770"/>
<gene>
    <name evidence="1" type="ORF">WN50_05645</name>
</gene>
<dbReference type="Pfam" id="PF11848">
    <property type="entry name" value="DUF3368"/>
    <property type="match status" value="1"/>
</dbReference>
<dbReference type="RefSeq" id="WP_046277537.1">
    <property type="nucleotide sequence ID" value="NZ_LATL02000137.1"/>
</dbReference>
<evidence type="ECO:0000313" key="1">
    <source>
        <dbReference type="EMBL" id="KKD39030.1"/>
    </source>
</evidence>
<evidence type="ECO:0000313" key="2">
    <source>
        <dbReference type="Proteomes" id="UP000033607"/>
    </source>
</evidence>
<evidence type="ECO:0008006" key="3">
    <source>
        <dbReference type="Google" id="ProtNLM"/>
    </source>
</evidence>
<dbReference type="AlphaFoldDB" id="A0A0F5YLJ3"/>
<reference evidence="1 2" key="1">
    <citation type="submission" date="2015-06" db="EMBL/GenBank/DDBJ databases">
        <title>Draft genome assembly of filamentous brackish cyanobacterium Limnoraphis robusta strain CS-951.</title>
        <authorList>
            <person name="Willis A."/>
            <person name="Parks M."/>
            <person name="Burford M.A."/>
        </authorList>
    </citation>
    <scope>NUCLEOTIDE SEQUENCE [LARGE SCALE GENOMIC DNA]</scope>
    <source>
        <strain evidence="1 2">CS-951</strain>
    </source>
</reference>
<comment type="caution">
    <text evidence="1">The sequence shown here is derived from an EMBL/GenBank/DDBJ whole genome shotgun (WGS) entry which is preliminary data.</text>
</comment>
<proteinExistence type="predicted"/>
<dbReference type="OrthoDB" id="9796404at2"/>
<dbReference type="Proteomes" id="UP000033607">
    <property type="component" value="Unassembled WGS sequence"/>
</dbReference>
<dbReference type="EMBL" id="LATL02000137">
    <property type="protein sequence ID" value="KKD39030.1"/>
    <property type="molecule type" value="Genomic_DNA"/>
</dbReference>
<dbReference type="PANTHER" id="PTHR39550:SF1">
    <property type="entry name" value="SLL0658 PROTEIN"/>
    <property type="match status" value="1"/>
</dbReference>
<organism evidence="1 2">
    <name type="scientific">Limnoraphis robusta CS-951</name>
    <dbReference type="NCBI Taxonomy" id="1637645"/>
    <lineage>
        <taxon>Bacteria</taxon>
        <taxon>Bacillati</taxon>
        <taxon>Cyanobacteriota</taxon>
        <taxon>Cyanophyceae</taxon>
        <taxon>Oscillatoriophycideae</taxon>
        <taxon>Oscillatoriales</taxon>
        <taxon>Sirenicapillariaceae</taxon>
        <taxon>Limnoraphis</taxon>
    </lineage>
</organism>
<protein>
    <recommendedName>
        <fullName evidence="3">DUF3368 domain-containing protein</fullName>
    </recommendedName>
</protein>